<sequence>MSDAADLPAILIAEDRAIIAAKIRRDLQQAGYAVAAVAGTIAEAEAAAQRLPIRGAVLDVDLRGEPVYSVAAILLARRLPFLFLTGYGRAALPREWQGVPLLEKPFTGAALSAALRRAMSGVRPAPLPRTVTTPTIRRAWDHMRHNRDLLTEQRAWTELHRAARG</sequence>
<protein>
    <submittedName>
        <fullName evidence="3">Response regulator</fullName>
    </submittedName>
</protein>
<name>A0ABX1CR07_9SPHN</name>
<evidence type="ECO:0000256" key="1">
    <source>
        <dbReference type="PROSITE-ProRule" id="PRU00169"/>
    </source>
</evidence>
<accession>A0ABX1CR07</accession>
<dbReference type="RefSeq" id="WP_168135942.1">
    <property type="nucleotide sequence ID" value="NZ_JAAVJH010000017.1"/>
</dbReference>
<dbReference type="SUPFAM" id="SSF52172">
    <property type="entry name" value="CheY-like"/>
    <property type="match status" value="1"/>
</dbReference>
<gene>
    <name evidence="3" type="ORF">HBH26_17535</name>
</gene>
<feature type="modified residue" description="4-aspartylphosphate" evidence="1">
    <location>
        <position position="59"/>
    </location>
</feature>
<dbReference type="PROSITE" id="PS50110">
    <property type="entry name" value="RESPONSE_REGULATORY"/>
    <property type="match status" value="1"/>
</dbReference>
<reference evidence="3 4" key="1">
    <citation type="submission" date="2020-03" db="EMBL/GenBank/DDBJ databases">
        <authorList>
            <person name="Wang L."/>
            <person name="He N."/>
            <person name="Li Y."/>
            <person name="Fang Y."/>
            <person name="Zhang F."/>
        </authorList>
    </citation>
    <scope>NUCLEOTIDE SEQUENCE [LARGE SCALE GENOMIC DNA]</scope>
    <source>
        <strain evidence="3 4">36D10-4-7</strain>
    </source>
</reference>
<dbReference type="InterPro" id="IPR011006">
    <property type="entry name" value="CheY-like_superfamily"/>
</dbReference>
<evidence type="ECO:0000313" key="4">
    <source>
        <dbReference type="Proteomes" id="UP000732399"/>
    </source>
</evidence>
<keyword evidence="1" id="KW-0597">Phosphoprotein</keyword>
<dbReference type="EMBL" id="JAAVJH010000017">
    <property type="protein sequence ID" value="NJR80385.1"/>
    <property type="molecule type" value="Genomic_DNA"/>
</dbReference>
<comment type="caution">
    <text evidence="3">The sequence shown here is derived from an EMBL/GenBank/DDBJ whole genome shotgun (WGS) entry which is preliminary data.</text>
</comment>
<organism evidence="3 4">
    <name type="scientific">Sphingomonas corticis</name>
    <dbReference type="NCBI Taxonomy" id="2722791"/>
    <lineage>
        <taxon>Bacteria</taxon>
        <taxon>Pseudomonadati</taxon>
        <taxon>Pseudomonadota</taxon>
        <taxon>Alphaproteobacteria</taxon>
        <taxon>Sphingomonadales</taxon>
        <taxon>Sphingomonadaceae</taxon>
        <taxon>Sphingomonas</taxon>
    </lineage>
</organism>
<evidence type="ECO:0000259" key="2">
    <source>
        <dbReference type="PROSITE" id="PS50110"/>
    </source>
</evidence>
<dbReference type="InterPro" id="IPR001789">
    <property type="entry name" value="Sig_transdc_resp-reg_receiver"/>
</dbReference>
<proteinExistence type="predicted"/>
<dbReference type="Proteomes" id="UP000732399">
    <property type="component" value="Unassembled WGS sequence"/>
</dbReference>
<dbReference type="SMART" id="SM00448">
    <property type="entry name" value="REC"/>
    <property type="match status" value="1"/>
</dbReference>
<dbReference type="Gene3D" id="3.40.50.2300">
    <property type="match status" value="1"/>
</dbReference>
<evidence type="ECO:0000313" key="3">
    <source>
        <dbReference type="EMBL" id="NJR80385.1"/>
    </source>
</evidence>
<feature type="domain" description="Response regulatory" evidence="2">
    <location>
        <begin position="9"/>
        <end position="119"/>
    </location>
</feature>
<keyword evidence="4" id="KW-1185">Reference proteome</keyword>